<keyword evidence="5 8" id="KW-0472">Membrane</keyword>
<dbReference type="GO" id="GO:0016020">
    <property type="term" value="C:membrane"/>
    <property type="evidence" value="ECO:0007669"/>
    <property type="project" value="UniProtKB-SubCell"/>
</dbReference>
<feature type="transmembrane region" description="Helical" evidence="8">
    <location>
        <begin position="242"/>
        <end position="260"/>
    </location>
</feature>
<keyword evidence="7" id="KW-0807">Transducer</keyword>
<evidence type="ECO:0000256" key="8">
    <source>
        <dbReference type="SAM" id="Phobius"/>
    </source>
</evidence>
<dbReference type="GO" id="GO:0004930">
    <property type="term" value="F:G protein-coupled receptor activity"/>
    <property type="evidence" value="ECO:0007669"/>
    <property type="project" value="UniProtKB-KW"/>
</dbReference>
<keyword evidence="6" id="KW-0675">Receptor</keyword>
<evidence type="ECO:0000256" key="5">
    <source>
        <dbReference type="ARBA" id="ARBA00023136"/>
    </source>
</evidence>
<reference evidence="10" key="1">
    <citation type="submission" date="2025-08" db="UniProtKB">
        <authorList>
            <consortium name="Ensembl"/>
        </authorList>
    </citation>
    <scope>IDENTIFICATION</scope>
</reference>
<dbReference type="InterPro" id="IPR000276">
    <property type="entry name" value="GPCR_Rhodpsn"/>
</dbReference>
<gene>
    <name evidence="10" type="primary">opn8b</name>
</gene>
<dbReference type="PANTHER" id="PTHR24240">
    <property type="entry name" value="OPSIN"/>
    <property type="match status" value="1"/>
</dbReference>
<evidence type="ECO:0000256" key="4">
    <source>
        <dbReference type="ARBA" id="ARBA00023040"/>
    </source>
</evidence>
<evidence type="ECO:0000256" key="1">
    <source>
        <dbReference type="ARBA" id="ARBA00004141"/>
    </source>
</evidence>
<dbReference type="Gene3D" id="1.20.1070.10">
    <property type="entry name" value="Rhodopsin 7-helix transmembrane proteins"/>
    <property type="match status" value="1"/>
</dbReference>
<evidence type="ECO:0000256" key="2">
    <source>
        <dbReference type="ARBA" id="ARBA00022692"/>
    </source>
</evidence>
<accession>A0A8C5FMH2</accession>
<evidence type="ECO:0000256" key="7">
    <source>
        <dbReference type="ARBA" id="ARBA00023224"/>
    </source>
</evidence>
<reference evidence="10" key="2">
    <citation type="submission" date="2025-09" db="UniProtKB">
        <authorList>
            <consortium name="Ensembl"/>
        </authorList>
    </citation>
    <scope>IDENTIFICATION</scope>
</reference>
<evidence type="ECO:0000259" key="9">
    <source>
        <dbReference type="PROSITE" id="PS50262"/>
    </source>
</evidence>
<sequence length="365" mass="40748">MEIGEENIMAIATCQVFFESACPFPKASDQLLTTDVAGLSIVGNVLVLVVAYRRSSKMKPPEMLSINLAVTDLGAAISMYPLAALSAWNHRWLGGDGTCVYYGLVGFLFGTASIMNLTVMAVVRFAVSVNNLSPREQISRRTVKILCAWIWLYAFTWALLPIIGWGRYGPEPFGLSCSLAWRWMKVDGFSFVITIMCFNLAFPSLIIVTCYFGISLKLYCTYRNCIKEGLQIPNIVKMNRRLLIIAILISASFIVSWTPYGLVNLWYVLRSGYPLPPEVTLLPCLFAKCATVYNPLIYYTFSKRFKREVRHLFTLCCIGSSPSQAVVNQSRDSMVSQRHNQVTVIGINQLLDRSYCPGDANNAPG</sequence>
<dbReference type="AlphaFoldDB" id="A0A8C5FMH2"/>
<dbReference type="SUPFAM" id="SSF81321">
    <property type="entry name" value="Family A G protein-coupled receptor-like"/>
    <property type="match status" value="1"/>
</dbReference>
<feature type="transmembrane region" description="Helical" evidence="8">
    <location>
        <begin position="280"/>
        <end position="301"/>
    </location>
</feature>
<proteinExistence type="predicted"/>
<dbReference type="InterPro" id="IPR050125">
    <property type="entry name" value="GPCR_opsins"/>
</dbReference>
<comment type="subcellular location">
    <subcellularLocation>
        <location evidence="1">Membrane</location>
        <topology evidence="1">Multi-pass membrane protein</topology>
    </subcellularLocation>
</comment>
<dbReference type="PROSITE" id="PS50262">
    <property type="entry name" value="G_PROTEIN_RECEP_F1_2"/>
    <property type="match status" value="1"/>
</dbReference>
<evidence type="ECO:0000313" key="10">
    <source>
        <dbReference type="Ensembl" id="ENSGMOP00000047685.1"/>
    </source>
</evidence>
<dbReference type="Ensembl" id="ENSGMOT00000053893.1">
    <property type="protein sequence ID" value="ENSGMOP00000047685.1"/>
    <property type="gene ID" value="ENSGMOG00000010487.2"/>
</dbReference>
<feature type="transmembrane region" description="Helical" evidence="8">
    <location>
        <begin position="188"/>
        <end position="214"/>
    </location>
</feature>
<keyword evidence="4" id="KW-0297">G-protein coupled receptor</keyword>
<feature type="transmembrane region" description="Helical" evidence="8">
    <location>
        <begin position="148"/>
        <end position="168"/>
    </location>
</feature>
<organism evidence="10 11">
    <name type="scientific">Gadus morhua</name>
    <name type="common">Atlantic cod</name>
    <dbReference type="NCBI Taxonomy" id="8049"/>
    <lineage>
        <taxon>Eukaryota</taxon>
        <taxon>Metazoa</taxon>
        <taxon>Chordata</taxon>
        <taxon>Craniata</taxon>
        <taxon>Vertebrata</taxon>
        <taxon>Euteleostomi</taxon>
        <taxon>Actinopterygii</taxon>
        <taxon>Neopterygii</taxon>
        <taxon>Teleostei</taxon>
        <taxon>Neoteleostei</taxon>
        <taxon>Acanthomorphata</taxon>
        <taxon>Zeiogadaria</taxon>
        <taxon>Gadariae</taxon>
        <taxon>Gadiformes</taxon>
        <taxon>Gadoidei</taxon>
        <taxon>Gadidae</taxon>
        <taxon>Gadus</taxon>
    </lineage>
</organism>
<feature type="domain" description="G-protein coupled receptors family 1 profile" evidence="9">
    <location>
        <begin position="43"/>
        <end position="298"/>
    </location>
</feature>
<feature type="transmembrane region" description="Helical" evidence="8">
    <location>
        <begin position="100"/>
        <end position="127"/>
    </location>
</feature>
<dbReference type="InterPro" id="IPR017452">
    <property type="entry name" value="GPCR_Rhodpsn_7TM"/>
</dbReference>
<keyword evidence="11" id="KW-1185">Reference proteome</keyword>
<protein>
    <submittedName>
        <fullName evidence="10">Opsin 8, group member b</fullName>
    </submittedName>
</protein>
<name>A0A8C5FMH2_GADMO</name>
<feature type="transmembrane region" description="Helical" evidence="8">
    <location>
        <begin position="64"/>
        <end position="88"/>
    </location>
</feature>
<dbReference type="OMA" id="CIYYGLV"/>
<evidence type="ECO:0000313" key="11">
    <source>
        <dbReference type="Proteomes" id="UP000694546"/>
    </source>
</evidence>
<dbReference type="PRINTS" id="PR00237">
    <property type="entry name" value="GPCRRHODOPSN"/>
</dbReference>
<feature type="transmembrane region" description="Helical" evidence="8">
    <location>
        <begin position="36"/>
        <end position="52"/>
    </location>
</feature>
<evidence type="ECO:0000256" key="3">
    <source>
        <dbReference type="ARBA" id="ARBA00022989"/>
    </source>
</evidence>
<dbReference type="GeneTree" id="ENSGT01120000271854"/>
<keyword evidence="2 8" id="KW-0812">Transmembrane</keyword>
<dbReference type="FunFam" id="1.20.1070.10:FF:000219">
    <property type="entry name" value="Opsin 5-like 2"/>
    <property type="match status" value="1"/>
</dbReference>
<keyword evidence="3 8" id="KW-1133">Transmembrane helix</keyword>
<dbReference type="Proteomes" id="UP000694546">
    <property type="component" value="Chromosome 21"/>
</dbReference>
<dbReference type="Pfam" id="PF00001">
    <property type="entry name" value="7tm_1"/>
    <property type="match status" value="1"/>
</dbReference>
<evidence type="ECO:0000256" key="6">
    <source>
        <dbReference type="ARBA" id="ARBA00023170"/>
    </source>
</evidence>